<reference evidence="1 2" key="1">
    <citation type="submission" date="2021-01" db="EMBL/GenBank/DDBJ databases">
        <title>Genome Sequencing of Type Strains.</title>
        <authorList>
            <person name="Lemaire J.F."/>
            <person name="Inderbitzin P."/>
            <person name="Collins S.B."/>
            <person name="Wespe N."/>
            <person name="Knight-Connoni V."/>
        </authorList>
    </citation>
    <scope>NUCLEOTIDE SEQUENCE [LARGE SCALE GENOMIC DNA]</scope>
    <source>
        <strain evidence="1 2">DSM 14730</strain>
    </source>
</reference>
<dbReference type="Pfam" id="PF14176">
    <property type="entry name" value="YxiJ"/>
    <property type="match status" value="1"/>
</dbReference>
<dbReference type="InterPro" id="IPR025551">
    <property type="entry name" value="WapI/YxiJ-like"/>
</dbReference>
<dbReference type="RefSeq" id="WP_188401474.1">
    <property type="nucleotide sequence ID" value="NZ_BMCE01000001.1"/>
</dbReference>
<dbReference type="Gene3D" id="1.10.238.10">
    <property type="entry name" value="EF-hand"/>
    <property type="match status" value="1"/>
</dbReference>
<accession>A0ABS2ZHF2</accession>
<protein>
    <recommendedName>
        <fullName evidence="3">YxiJ-like protein</fullName>
    </recommendedName>
</protein>
<evidence type="ECO:0008006" key="3">
    <source>
        <dbReference type="Google" id="ProtNLM"/>
    </source>
</evidence>
<evidence type="ECO:0000313" key="2">
    <source>
        <dbReference type="Proteomes" id="UP001319060"/>
    </source>
</evidence>
<dbReference type="Proteomes" id="UP001319060">
    <property type="component" value="Unassembled WGS sequence"/>
</dbReference>
<name>A0ABS2ZHF2_9BACL</name>
<keyword evidence="2" id="KW-1185">Reference proteome</keyword>
<comment type="caution">
    <text evidence="1">The sequence shown here is derived from an EMBL/GenBank/DDBJ whole genome shotgun (WGS) entry which is preliminary data.</text>
</comment>
<evidence type="ECO:0000313" key="1">
    <source>
        <dbReference type="EMBL" id="MBN3547216.1"/>
    </source>
</evidence>
<sequence length="132" mass="15710">MLKIGGSIITLLDKFKIFSKKNDKQKLDKLNELQKFYNNEILHSNLHDDYEKIEKDLGIQEDELFADFEEFIMLIAGSCSYVFGKKKIPKYQRNMLYKDFFSQYPQYTMLKESISNYPGFHKELESIENVEN</sequence>
<gene>
    <name evidence="1" type="ORF">JYA64_18045</name>
</gene>
<proteinExistence type="predicted"/>
<organism evidence="1 2">
    <name type="scientific">Fictibacillus barbaricus</name>
    <dbReference type="NCBI Taxonomy" id="182136"/>
    <lineage>
        <taxon>Bacteria</taxon>
        <taxon>Bacillati</taxon>
        <taxon>Bacillota</taxon>
        <taxon>Bacilli</taxon>
        <taxon>Bacillales</taxon>
        <taxon>Fictibacillaceae</taxon>
        <taxon>Fictibacillus</taxon>
    </lineage>
</organism>
<dbReference type="EMBL" id="JAFHKS010000044">
    <property type="protein sequence ID" value="MBN3547216.1"/>
    <property type="molecule type" value="Genomic_DNA"/>
</dbReference>